<name>A0A6L2L7V5_TANCI</name>
<reference evidence="1" key="1">
    <citation type="journal article" date="2019" name="Sci. Rep.">
        <title>Draft genome of Tanacetum cinerariifolium, the natural source of mosquito coil.</title>
        <authorList>
            <person name="Yamashiro T."/>
            <person name="Shiraishi A."/>
            <person name="Satake H."/>
            <person name="Nakayama K."/>
        </authorList>
    </citation>
    <scope>NUCLEOTIDE SEQUENCE</scope>
</reference>
<organism evidence="1">
    <name type="scientific">Tanacetum cinerariifolium</name>
    <name type="common">Dalmatian daisy</name>
    <name type="synonym">Chrysanthemum cinerariifolium</name>
    <dbReference type="NCBI Taxonomy" id="118510"/>
    <lineage>
        <taxon>Eukaryota</taxon>
        <taxon>Viridiplantae</taxon>
        <taxon>Streptophyta</taxon>
        <taxon>Embryophyta</taxon>
        <taxon>Tracheophyta</taxon>
        <taxon>Spermatophyta</taxon>
        <taxon>Magnoliopsida</taxon>
        <taxon>eudicotyledons</taxon>
        <taxon>Gunneridae</taxon>
        <taxon>Pentapetalae</taxon>
        <taxon>asterids</taxon>
        <taxon>campanulids</taxon>
        <taxon>Asterales</taxon>
        <taxon>Asteraceae</taxon>
        <taxon>Asteroideae</taxon>
        <taxon>Anthemideae</taxon>
        <taxon>Anthemidinae</taxon>
        <taxon>Tanacetum</taxon>
    </lineage>
</organism>
<accession>A0A6L2L7V5</accession>
<dbReference type="AlphaFoldDB" id="A0A6L2L7V5"/>
<proteinExistence type="predicted"/>
<protein>
    <submittedName>
        <fullName evidence="1">Uncharacterized protein</fullName>
    </submittedName>
</protein>
<evidence type="ECO:0000313" key="1">
    <source>
        <dbReference type="EMBL" id="GEU57746.1"/>
    </source>
</evidence>
<comment type="caution">
    <text evidence="1">The sequence shown here is derived from an EMBL/GenBank/DDBJ whole genome shotgun (WGS) entry which is preliminary data.</text>
</comment>
<sequence>MARHVQGNEIARMREEVQTCRNQTAQLNALIVEMEAFDEPGKVFDTLIGIMDDVRVKDAKLMGLNDLIAQAKEEIKMKETQLEVMSICAFSLADGVDVARGRDDSFIALMRDLCSSLRVSIVKNRRLIAELEALGQRAEALKPLDYMKEIVGRDAATLGVLEQLLAASHVTDSPGNFLNMNSLIVSASSFCGVRIALSFRNFSRMLVPVGSSSPSFIFAVWPAESSKDAIPVGIKTE</sequence>
<dbReference type="EMBL" id="BKCJ010003885">
    <property type="protein sequence ID" value="GEU57746.1"/>
    <property type="molecule type" value="Genomic_DNA"/>
</dbReference>
<gene>
    <name evidence="1" type="ORF">Tci_029724</name>
</gene>